<feature type="compositionally biased region" description="Basic and acidic residues" evidence="1">
    <location>
        <begin position="202"/>
        <end position="216"/>
    </location>
</feature>
<dbReference type="OrthoDB" id="7676095at2759"/>
<evidence type="ECO:0000313" key="3">
    <source>
        <dbReference type="Proteomes" id="UP000076502"/>
    </source>
</evidence>
<accession>A0A154NZ20</accession>
<feature type="compositionally biased region" description="Polar residues" evidence="1">
    <location>
        <begin position="220"/>
        <end position="240"/>
    </location>
</feature>
<sequence length="484" mass="52662">MLFLSCIKEKKPAPARCNLSAPVGEHGSEREPDSAGTTAATVCQATLSIRGFIATRAYRRLIDMWWPPTPNRLTSIQRPQAFCILVLAISEPLLAHAGKVVVVMPQQIRRSPSSSWRPIAPRYRKSSQEPHYRRYHGTPGHYHSKKHLYSSPPYPHGGDDFDQGHESVNHVNIPYGKDISHAISYGKGYVPYDHIKGSFSFGREKYPGPQEHKQSEQVHAPTSYSTTGPEYPSSGHSQESPLPETFFADPESAMSYNERRNDRKKFYSSRSIEKELTANSPIDLSGVVDQGKEQLLFLQQKAAELYSNVSPQPQGNVLLPSGIPAATIGGSKEGIVIRDSVSLGEYQQKLQEMTKSWPQYLLNGASGLAGSYQGQQLAPSYSNLQPSSSFGGSFAWPLNIAQPKQGYAVKEDTMEPPHDFRSMPIQTNPFQGFNAPLNNALPSLAQTVNGGHGGGGGGGYDSYSSGHGGGGGGGGGFSGYHKKK</sequence>
<dbReference type="EMBL" id="KQ434783">
    <property type="protein sequence ID" value="KZC04925.1"/>
    <property type="molecule type" value="Genomic_DNA"/>
</dbReference>
<evidence type="ECO:0000256" key="1">
    <source>
        <dbReference type="SAM" id="MobiDB-lite"/>
    </source>
</evidence>
<feature type="region of interest" description="Disordered" evidence="1">
    <location>
        <begin position="201"/>
        <end position="247"/>
    </location>
</feature>
<keyword evidence="3" id="KW-1185">Reference proteome</keyword>
<protein>
    <submittedName>
        <fullName evidence="2">Uncharacterized protein</fullName>
    </submittedName>
</protein>
<gene>
    <name evidence="2" type="ORF">WN55_09724</name>
</gene>
<dbReference type="Proteomes" id="UP000076502">
    <property type="component" value="Unassembled WGS sequence"/>
</dbReference>
<dbReference type="AlphaFoldDB" id="A0A154NZ20"/>
<name>A0A154NZ20_DUFNO</name>
<proteinExistence type="predicted"/>
<dbReference type="STRING" id="178035.A0A154NZ20"/>
<feature type="region of interest" description="Disordered" evidence="1">
    <location>
        <begin position="113"/>
        <end position="143"/>
    </location>
</feature>
<organism evidence="2 3">
    <name type="scientific">Dufourea novaeangliae</name>
    <name type="common">Sweat bee</name>
    <dbReference type="NCBI Taxonomy" id="178035"/>
    <lineage>
        <taxon>Eukaryota</taxon>
        <taxon>Metazoa</taxon>
        <taxon>Ecdysozoa</taxon>
        <taxon>Arthropoda</taxon>
        <taxon>Hexapoda</taxon>
        <taxon>Insecta</taxon>
        <taxon>Pterygota</taxon>
        <taxon>Neoptera</taxon>
        <taxon>Endopterygota</taxon>
        <taxon>Hymenoptera</taxon>
        <taxon>Apocrita</taxon>
        <taxon>Aculeata</taxon>
        <taxon>Apoidea</taxon>
        <taxon>Anthophila</taxon>
        <taxon>Halictidae</taxon>
        <taxon>Rophitinae</taxon>
        <taxon>Dufourea</taxon>
    </lineage>
</organism>
<reference evidence="2 3" key="1">
    <citation type="submission" date="2015-07" db="EMBL/GenBank/DDBJ databases">
        <title>The genome of Dufourea novaeangliae.</title>
        <authorList>
            <person name="Pan H."/>
            <person name="Kapheim K."/>
        </authorList>
    </citation>
    <scope>NUCLEOTIDE SEQUENCE [LARGE SCALE GENOMIC DNA]</scope>
    <source>
        <strain evidence="2">0120121106</strain>
        <tissue evidence="2">Whole body</tissue>
    </source>
</reference>
<evidence type="ECO:0000313" key="2">
    <source>
        <dbReference type="EMBL" id="KZC04925.1"/>
    </source>
</evidence>